<dbReference type="SMART" id="SM00220">
    <property type="entry name" value="S_TKc"/>
    <property type="match status" value="1"/>
</dbReference>
<dbReference type="Gene3D" id="1.10.510.10">
    <property type="entry name" value="Transferase(Phosphotransferase) domain 1"/>
    <property type="match status" value="1"/>
</dbReference>
<dbReference type="GO" id="GO:0005524">
    <property type="term" value="F:ATP binding"/>
    <property type="evidence" value="ECO:0007669"/>
    <property type="project" value="InterPro"/>
</dbReference>
<proteinExistence type="predicted"/>
<reference evidence="2" key="1">
    <citation type="submission" date="2022-01" db="EMBL/GenBank/DDBJ databases">
        <title>Genome Sequence Resource for Two Populations of Ditylenchus destructor, the Migratory Endoparasitic Phytonematode.</title>
        <authorList>
            <person name="Zhang H."/>
            <person name="Lin R."/>
            <person name="Xie B."/>
        </authorList>
    </citation>
    <scope>NUCLEOTIDE SEQUENCE</scope>
    <source>
        <strain evidence="2">BazhouSP</strain>
    </source>
</reference>
<dbReference type="Pfam" id="PF00069">
    <property type="entry name" value="Pkinase"/>
    <property type="match status" value="1"/>
</dbReference>
<keyword evidence="2" id="KW-0418">Kinase</keyword>
<dbReference type="SUPFAM" id="SSF56112">
    <property type="entry name" value="Protein kinase-like (PK-like)"/>
    <property type="match status" value="1"/>
</dbReference>
<keyword evidence="3" id="KW-1185">Reference proteome</keyword>
<dbReference type="PROSITE" id="PS00108">
    <property type="entry name" value="PROTEIN_KINASE_ST"/>
    <property type="match status" value="1"/>
</dbReference>
<name>A0AAD4QX07_9BILA</name>
<dbReference type="InterPro" id="IPR008271">
    <property type="entry name" value="Ser/Thr_kinase_AS"/>
</dbReference>
<keyword evidence="2" id="KW-0808">Transferase</keyword>
<feature type="domain" description="Protein kinase" evidence="1">
    <location>
        <begin position="1"/>
        <end position="132"/>
    </location>
</feature>
<dbReference type="InterPro" id="IPR011009">
    <property type="entry name" value="Kinase-like_dom_sf"/>
</dbReference>
<dbReference type="EMBL" id="JAKKPZ010000405">
    <property type="protein sequence ID" value="KAI1695422.1"/>
    <property type="molecule type" value="Genomic_DNA"/>
</dbReference>
<protein>
    <submittedName>
        <fullName evidence="2">Protein kinase domain-containing protein</fullName>
    </submittedName>
</protein>
<accession>A0AAD4QX07</accession>
<dbReference type="AlphaFoldDB" id="A0AAD4QX07"/>
<gene>
    <name evidence="2" type="ORF">DdX_19589</name>
</gene>
<dbReference type="Proteomes" id="UP001201812">
    <property type="component" value="Unassembled WGS sequence"/>
</dbReference>
<organism evidence="2 3">
    <name type="scientific">Ditylenchus destructor</name>
    <dbReference type="NCBI Taxonomy" id="166010"/>
    <lineage>
        <taxon>Eukaryota</taxon>
        <taxon>Metazoa</taxon>
        <taxon>Ecdysozoa</taxon>
        <taxon>Nematoda</taxon>
        <taxon>Chromadorea</taxon>
        <taxon>Rhabditida</taxon>
        <taxon>Tylenchina</taxon>
        <taxon>Tylenchomorpha</taxon>
        <taxon>Sphaerularioidea</taxon>
        <taxon>Anguinidae</taxon>
        <taxon>Anguininae</taxon>
        <taxon>Ditylenchus</taxon>
    </lineage>
</organism>
<dbReference type="InterPro" id="IPR000719">
    <property type="entry name" value="Prot_kinase_dom"/>
</dbReference>
<evidence type="ECO:0000313" key="2">
    <source>
        <dbReference type="EMBL" id="KAI1695422.1"/>
    </source>
</evidence>
<dbReference type="PANTHER" id="PTHR24347">
    <property type="entry name" value="SERINE/THREONINE-PROTEIN KINASE"/>
    <property type="match status" value="1"/>
</dbReference>
<evidence type="ECO:0000259" key="1">
    <source>
        <dbReference type="PROSITE" id="PS50011"/>
    </source>
</evidence>
<dbReference type="PROSITE" id="PS50011">
    <property type="entry name" value="PROTEIN_KINASE_DOM"/>
    <property type="match status" value="1"/>
</dbReference>
<dbReference type="GO" id="GO:0004672">
    <property type="term" value="F:protein kinase activity"/>
    <property type="evidence" value="ECO:0007669"/>
    <property type="project" value="InterPro"/>
</dbReference>
<sequence length="132" mass="14726">MVALIDNVKSLSEAQVALYMFQILKGVEEMHNRNYVHGDLKMENVLLAGQKTILQPYLMIADFDQAFDVTKVKGGKIVGKSGSPTYMSPQVIREEPYAMDADMWAVGVIAYALLYRYKPFADDNETLAGNVS</sequence>
<comment type="caution">
    <text evidence="2">The sequence shown here is derived from an EMBL/GenBank/DDBJ whole genome shotgun (WGS) entry which is preliminary data.</text>
</comment>
<evidence type="ECO:0000313" key="3">
    <source>
        <dbReference type="Proteomes" id="UP001201812"/>
    </source>
</evidence>